<comment type="caution">
    <text evidence="3">The sequence shown here is derived from an EMBL/GenBank/DDBJ whole genome shotgun (WGS) entry which is preliminary data.</text>
</comment>
<dbReference type="CDD" id="cd00293">
    <property type="entry name" value="USP-like"/>
    <property type="match status" value="1"/>
</dbReference>
<evidence type="ECO:0000259" key="2">
    <source>
        <dbReference type="Pfam" id="PF00582"/>
    </source>
</evidence>
<proteinExistence type="inferred from homology"/>
<dbReference type="PANTHER" id="PTHR46268">
    <property type="entry name" value="STRESS RESPONSE PROTEIN NHAX"/>
    <property type="match status" value="1"/>
</dbReference>
<evidence type="ECO:0000313" key="3">
    <source>
        <dbReference type="EMBL" id="PJK28292.1"/>
    </source>
</evidence>
<feature type="domain" description="UspA" evidence="2">
    <location>
        <begin position="169"/>
        <end position="291"/>
    </location>
</feature>
<organism evidence="3 4">
    <name type="scientific">Minwuia thermotolerans</name>
    <dbReference type="NCBI Taxonomy" id="2056226"/>
    <lineage>
        <taxon>Bacteria</taxon>
        <taxon>Pseudomonadati</taxon>
        <taxon>Pseudomonadota</taxon>
        <taxon>Alphaproteobacteria</taxon>
        <taxon>Minwuiales</taxon>
        <taxon>Minwuiaceae</taxon>
        <taxon>Minwuia</taxon>
    </lineage>
</organism>
<accession>A0A2M9FXV0</accession>
<dbReference type="Pfam" id="PF00582">
    <property type="entry name" value="Usp"/>
    <property type="match status" value="1"/>
</dbReference>
<name>A0A2M9FXV0_9PROT</name>
<dbReference type="SUPFAM" id="SSF52402">
    <property type="entry name" value="Adenine nucleotide alpha hydrolases-like"/>
    <property type="match status" value="2"/>
</dbReference>
<dbReference type="PRINTS" id="PR01438">
    <property type="entry name" value="UNVRSLSTRESS"/>
</dbReference>
<dbReference type="Proteomes" id="UP000229498">
    <property type="component" value="Unassembled WGS sequence"/>
</dbReference>
<keyword evidence="4" id="KW-1185">Reference proteome</keyword>
<sequence>MFACDRRQRRTVMAIKDILLHLDPATDMEADISAAIGIAETNDAHLAALYTAASMPAWPAYTYAGLPGDVLDTIESHEARAAEDIRATYEKAIGRSSLSVDFRHTRVYSAEVAETVARHARHADLLVMGQSKPDEPRAGGAEVVEEAVLGAGRPVLVLPYVGNRKSMGTNVIVGWDGSREAARALNDALPFMKNAKTVHVMIVNPDANAANYSELPGADISLHLARHGLKVDLITEKASGIDPANLILSRASDIGADLLVMGAFGHSRIRESLFGGVSRSILRQMTLPVLMSH</sequence>
<dbReference type="Gene3D" id="3.40.50.12370">
    <property type="match status" value="1"/>
</dbReference>
<dbReference type="OrthoDB" id="9804721at2"/>
<protein>
    <submittedName>
        <fullName evidence="3">Universal stress protein</fullName>
    </submittedName>
</protein>
<dbReference type="AlphaFoldDB" id="A0A2M9FXV0"/>
<gene>
    <name evidence="3" type="ORF">CVT23_18135</name>
</gene>
<evidence type="ECO:0000313" key="4">
    <source>
        <dbReference type="Proteomes" id="UP000229498"/>
    </source>
</evidence>
<evidence type="ECO:0000256" key="1">
    <source>
        <dbReference type="ARBA" id="ARBA00008791"/>
    </source>
</evidence>
<dbReference type="EMBL" id="PHIG01000047">
    <property type="protein sequence ID" value="PJK28292.1"/>
    <property type="molecule type" value="Genomic_DNA"/>
</dbReference>
<reference evidence="3 4" key="1">
    <citation type="submission" date="2017-11" db="EMBL/GenBank/DDBJ databases">
        <title>Draft genome sequence of Rhizobiales bacterium SY3-13.</title>
        <authorList>
            <person name="Sun C."/>
        </authorList>
    </citation>
    <scope>NUCLEOTIDE SEQUENCE [LARGE SCALE GENOMIC DNA]</scope>
    <source>
        <strain evidence="3 4">SY3-13</strain>
    </source>
</reference>
<comment type="similarity">
    <text evidence="1">Belongs to the universal stress protein A family.</text>
</comment>
<dbReference type="PANTHER" id="PTHR46268:SF15">
    <property type="entry name" value="UNIVERSAL STRESS PROTEIN HP_0031"/>
    <property type="match status" value="1"/>
</dbReference>
<dbReference type="InterPro" id="IPR006016">
    <property type="entry name" value="UspA"/>
</dbReference>
<dbReference type="InterPro" id="IPR006015">
    <property type="entry name" value="Universal_stress_UspA"/>
</dbReference>